<proteinExistence type="predicted"/>
<sequence length="49" mass="5879">MALDASEIGKLLQMLPHSFMSHFRNIPGIRREKYEGRFVYFPDEETTYR</sequence>
<name>X1S244_9ZZZZ</name>
<feature type="non-terminal residue" evidence="1">
    <location>
        <position position="49"/>
    </location>
</feature>
<reference evidence="1" key="1">
    <citation type="journal article" date="2014" name="Front. Microbiol.">
        <title>High frequency of phylogenetically diverse reductive dehalogenase-homologous genes in deep subseafloor sedimentary metagenomes.</title>
        <authorList>
            <person name="Kawai M."/>
            <person name="Futagami T."/>
            <person name="Toyoda A."/>
            <person name="Takaki Y."/>
            <person name="Nishi S."/>
            <person name="Hori S."/>
            <person name="Arai W."/>
            <person name="Tsubouchi T."/>
            <person name="Morono Y."/>
            <person name="Uchiyama I."/>
            <person name="Ito T."/>
            <person name="Fujiyama A."/>
            <person name="Inagaki F."/>
            <person name="Takami H."/>
        </authorList>
    </citation>
    <scope>NUCLEOTIDE SEQUENCE</scope>
    <source>
        <strain evidence="1">Expedition CK06-06</strain>
    </source>
</reference>
<organism evidence="1">
    <name type="scientific">marine sediment metagenome</name>
    <dbReference type="NCBI Taxonomy" id="412755"/>
    <lineage>
        <taxon>unclassified sequences</taxon>
        <taxon>metagenomes</taxon>
        <taxon>ecological metagenomes</taxon>
    </lineage>
</organism>
<accession>X1S244</accession>
<comment type="caution">
    <text evidence="1">The sequence shown here is derived from an EMBL/GenBank/DDBJ whole genome shotgun (WGS) entry which is preliminary data.</text>
</comment>
<gene>
    <name evidence="1" type="ORF">S12H4_15377</name>
</gene>
<evidence type="ECO:0000313" key="1">
    <source>
        <dbReference type="EMBL" id="GAI87107.1"/>
    </source>
</evidence>
<protein>
    <submittedName>
        <fullName evidence="1">Uncharacterized protein</fullName>
    </submittedName>
</protein>
<dbReference type="AlphaFoldDB" id="X1S244"/>
<dbReference type="EMBL" id="BARW01007381">
    <property type="protein sequence ID" value="GAI87107.1"/>
    <property type="molecule type" value="Genomic_DNA"/>
</dbReference>